<comment type="similarity">
    <text evidence="9">Belongs to the G-protein coupled receptor 1 family.</text>
</comment>
<comment type="subcellular location">
    <subcellularLocation>
        <location evidence="1 10">Cell membrane</location>
        <topology evidence="1 10">Multi-pass membrane protein</topology>
    </subcellularLocation>
</comment>
<dbReference type="Proteomes" id="UP001162483">
    <property type="component" value="Unassembled WGS sequence"/>
</dbReference>
<evidence type="ECO:0000256" key="1">
    <source>
        <dbReference type="ARBA" id="ARBA00004651"/>
    </source>
</evidence>
<keyword evidence="9" id="KW-0297">G-protein coupled receptor</keyword>
<evidence type="ECO:0000256" key="6">
    <source>
        <dbReference type="ARBA" id="ARBA00022989"/>
    </source>
</evidence>
<gene>
    <name evidence="12" type="ORF">SPARVUS_LOCUS10678367</name>
</gene>
<feature type="transmembrane region" description="Helical" evidence="10">
    <location>
        <begin position="33"/>
        <end position="62"/>
    </location>
</feature>
<evidence type="ECO:0000256" key="2">
    <source>
        <dbReference type="ARBA" id="ARBA00022475"/>
    </source>
</evidence>
<keyword evidence="3 10" id="KW-0716">Sensory transduction</keyword>
<organism evidence="12 13">
    <name type="scientific">Staurois parvus</name>
    <dbReference type="NCBI Taxonomy" id="386267"/>
    <lineage>
        <taxon>Eukaryota</taxon>
        <taxon>Metazoa</taxon>
        <taxon>Chordata</taxon>
        <taxon>Craniata</taxon>
        <taxon>Vertebrata</taxon>
        <taxon>Euteleostomi</taxon>
        <taxon>Amphibia</taxon>
        <taxon>Batrachia</taxon>
        <taxon>Anura</taxon>
        <taxon>Neobatrachia</taxon>
        <taxon>Ranoidea</taxon>
        <taxon>Ranidae</taxon>
        <taxon>Staurois</taxon>
    </lineage>
</organism>
<evidence type="ECO:0000313" key="12">
    <source>
        <dbReference type="EMBL" id="CAI9587961.1"/>
    </source>
</evidence>
<comment type="caution">
    <text evidence="12">The sequence shown here is derived from an EMBL/GenBank/DDBJ whole genome shotgun (WGS) entry which is preliminary data.</text>
</comment>
<sequence length="250" mass="28205">MYFFVSNLSFLDMSSTTVNIPKMLAKFSMNNEVISFVGCFLQMYFFIVCQAVECFLLAAMAYDRYVAICSPLHYHNIMVRHVYIILAMASWILGLVFPIAMITLAFRLPFCGPNIIHHYYCDHPPLLQLACADTSLNVAVGSTLSAIVIALCFSLIVTSYVQIIRSVLKIASSKGRKKAFSTCASHFVVVNMYFLPSIFMYVRPTASYSADIDSLVAMFYTVLPPMLNPIVYSLRNKDIKDSFRKQICCT</sequence>
<dbReference type="PRINTS" id="PR00237">
    <property type="entry name" value="GPCRRHODOPSN"/>
</dbReference>
<feature type="transmembrane region" description="Helical" evidence="10">
    <location>
        <begin position="214"/>
        <end position="234"/>
    </location>
</feature>
<dbReference type="EMBL" id="CATNWA010015901">
    <property type="protein sequence ID" value="CAI9587961.1"/>
    <property type="molecule type" value="Genomic_DNA"/>
</dbReference>
<keyword evidence="2 10" id="KW-1003">Cell membrane</keyword>
<dbReference type="PANTHER" id="PTHR26453">
    <property type="entry name" value="OLFACTORY RECEPTOR"/>
    <property type="match status" value="1"/>
</dbReference>
<dbReference type="InterPro" id="IPR000276">
    <property type="entry name" value="GPCR_Rhodpsn"/>
</dbReference>
<evidence type="ECO:0000256" key="10">
    <source>
        <dbReference type="RuleBase" id="RU363047"/>
    </source>
</evidence>
<evidence type="ECO:0000256" key="9">
    <source>
        <dbReference type="RuleBase" id="RU000688"/>
    </source>
</evidence>
<dbReference type="Pfam" id="PF13853">
    <property type="entry name" value="7tm_4"/>
    <property type="match status" value="1"/>
</dbReference>
<evidence type="ECO:0000256" key="7">
    <source>
        <dbReference type="ARBA" id="ARBA00023136"/>
    </source>
</evidence>
<dbReference type="PROSITE" id="PS00237">
    <property type="entry name" value="G_PROTEIN_RECEP_F1_1"/>
    <property type="match status" value="1"/>
</dbReference>
<dbReference type="PROSITE" id="PS50262">
    <property type="entry name" value="G_PROTEIN_RECEP_F1_2"/>
    <property type="match status" value="1"/>
</dbReference>
<keyword evidence="7 10" id="KW-0472">Membrane</keyword>
<evidence type="ECO:0000259" key="11">
    <source>
        <dbReference type="PROSITE" id="PS50262"/>
    </source>
</evidence>
<proteinExistence type="inferred from homology"/>
<reference evidence="12" key="1">
    <citation type="submission" date="2023-05" db="EMBL/GenBank/DDBJ databases">
        <authorList>
            <person name="Stuckert A."/>
        </authorList>
    </citation>
    <scope>NUCLEOTIDE SEQUENCE</scope>
</reference>
<keyword evidence="5 10" id="KW-0552">Olfaction</keyword>
<evidence type="ECO:0000256" key="3">
    <source>
        <dbReference type="ARBA" id="ARBA00022606"/>
    </source>
</evidence>
<keyword evidence="9" id="KW-0675">Receptor</keyword>
<keyword evidence="6 10" id="KW-1133">Transmembrane helix</keyword>
<dbReference type="CDD" id="cd13954">
    <property type="entry name" value="7tmA_OR"/>
    <property type="match status" value="1"/>
</dbReference>
<name>A0ABN9EVU7_9NEOB</name>
<dbReference type="PRINTS" id="PR00245">
    <property type="entry name" value="OLFACTORYR"/>
</dbReference>
<accession>A0ABN9EVU7</accession>
<evidence type="ECO:0000313" key="13">
    <source>
        <dbReference type="Proteomes" id="UP001162483"/>
    </source>
</evidence>
<evidence type="ECO:0000256" key="4">
    <source>
        <dbReference type="ARBA" id="ARBA00022692"/>
    </source>
</evidence>
<dbReference type="InterPro" id="IPR017452">
    <property type="entry name" value="GPCR_Rhodpsn_7TM"/>
</dbReference>
<dbReference type="Gene3D" id="1.20.1070.10">
    <property type="entry name" value="Rhodopsin 7-helix transmembrane proteins"/>
    <property type="match status" value="1"/>
</dbReference>
<keyword evidence="13" id="KW-1185">Reference proteome</keyword>
<dbReference type="SUPFAM" id="SSF81321">
    <property type="entry name" value="Family A G protein-coupled receptor-like"/>
    <property type="match status" value="1"/>
</dbReference>
<feature type="transmembrane region" description="Helical" evidence="10">
    <location>
        <begin position="144"/>
        <end position="168"/>
    </location>
</feature>
<feature type="domain" description="G-protein coupled receptors family 1 profile" evidence="11">
    <location>
        <begin position="1"/>
        <end position="232"/>
    </location>
</feature>
<evidence type="ECO:0000256" key="8">
    <source>
        <dbReference type="ARBA" id="ARBA00023224"/>
    </source>
</evidence>
<evidence type="ECO:0000256" key="5">
    <source>
        <dbReference type="ARBA" id="ARBA00022725"/>
    </source>
</evidence>
<protein>
    <recommendedName>
        <fullName evidence="10">Olfactory receptor</fullName>
    </recommendedName>
</protein>
<feature type="transmembrane region" description="Helical" evidence="10">
    <location>
        <begin position="82"/>
        <end position="106"/>
    </location>
</feature>
<keyword evidence="4 9" id="KW-0812">Transmembrane</keyword>
<keyword evidence="8 9" id="KW-0807">Transducer</keyword>
<feature type="transmembrane region" description="Helical" evidence="10">
    <location>
        <begin position="180"/>
        <end position="202"/>
    </location>
</feature>
<dbReference type="InterPro" id="IPR000725">
    <property type="entry name" value="Olfact_rcpt"/>
</dbReference>